<name>A0A0N5A3X7_PARTI</name>
<feature type="domain" description="ELM2" evidence="2">
    <location>
        <begin position="65"/>
        <end position="94"/>
    </location>
</feature>
<accession>A0A0N5A3X7</accession>
<evidence type="ECO:0000256" key="1">
    <source>
        <dbReference type="ARBA" id="ARBA00023242"/>
    </source>
</evidence>
<proteinExistence type="predicted"/>
<keyword evidence="1" id="KW-0539">Nucleus</keyword>
<evidence type="ECO:0000313" key="4">
    <source>
        <dbReference type="WBParaSite" id="PTRK_0001633100.1"/>
    </source>
</evidence>
<dbReference type="Pfam" id="PF01448">
    <property type="entry name" value="ELM2"/>
    <property type="match status" value="1"/>
</dbReference>
<dbReference type="Proteomes" id="UP000038045">
    <property type="component" value="Unplaced"/>
</dbReference>
<protein>
    <submittedName>
        <fullName evidence="4">ELM2 domain-containing protein</fullName>
    </submittedName>
</protein>
<organism evidence="3 4">
    <name type="scientific">Parastrongyloides trichosuri</name>
    <name type="common">Possum-specific nematode worm</name>
    <dbReference type="NCBI Taxonomy" id="131310"/>
    <lineage>
        <taxon>Eukaryota</taxon>
        <taxon>Metazoa</taxon>
        <taxon>Ecdysozoa</taxon>
        <taxon>Nematoda</taxon>
        <taxon>Chromadorea</taxon>
        <taxon>Rhabditida</taxon>
        <taxon>Tylenchina</taxon>
        <taxon>Panagrolaimomorpha</taxon>
        <taxon>Strongyloidoidea</taxon>
        <taxon>Strongyloididae</taxon>
        <taxon>Parastrongyloides</taxon>
    </lineage>
</organism>
<dbReference type="InterPro" id="IPR000949">
    <property type="entry name" value="ELM2_dom"/>
</dbReference>
<dbReference type="STRING" id="131310.A0A0N5A3X7"/>
<sequence>MGPQSRNGEPPLKKKKLIDRTFFEELQIRRSTRLQHIPEESEFSWLSSKNNNNNCKVEYVPRLKVGPEHQAVIPECRKGNKSAPTKTTEILIWDYKQDNADKWTLEKQAMVHEFADAVEDYGYDYLEALNILRLYDCDPVESSRHVEAYIPHHSFKPFTPAEERLLKNCKKKADKPQKKQQVFQQMVAESKRTHKEIVEHYRRTKKHTCETTGSRRKKCWCKERLIIKPIRNKTKREDCKNCSDRLYLNDNVDFKLYKDNDAFPLCSLCKYYFKYTNKMRKPVVEFDPNQNKKMRTNQEVAGEMEKIDIPESHIPLILSEIGVHSLDIEGIVTGLKENHGIVAYTHGNIRWFITTQAHKYNIRFNNGISEGHIKEGGNLEKEEVGDRN</sequence>
<evidence type="ECO:0000259" key="2">
    <source>
        <dbReference type="Pfam" id="PF01448"/>
    </source>
</evidence>
<keyword evidence="3" id="KW-1185">Reference proteome</keyword>
<dbReference type="AlphaFoldDB" id="A0A0N5A3X7"/>
<dbReference type="WBParaSite" id="PTRK_0001633100.1">
    <property type="protein sequence ID" value="PTRK_0001633100.1"/>
    <property type="gene ID" value="PTRK_0001633100"/>
</dbReference>
<reference evidence="4" key="1">
    <citation type="submission" date="2017-02" db="UniProtKB">
        <authorList>
            <consortium name="WormBaseParasite"/>
        </authorList>
    </citation>
    <scope>IDENTIFICATION</scope>
</reference>
<evidence type="ECO:0000313" key="3">
    <source>
        <dbReference type="Proteomes" id="UP000038045"/>
    </source>
</evidence>